<evidence type="ECO:0000256" key="4">
    <source>
        <dbReference type="ARBA" id="ARBA00022723"/>
    </source>
</evidence>
<dbReference type="RefSeq" id="WP_075511473.1">
    <property type="nucleotide sequence ID" value="NZ_CP089224.1"/>
</dbReference>
<keyword evidence="3 8" id="KW-0349">Heme</keyword>
<dbReference type="PRINTS" id="PR00359">
    <property type="entry name" value="BP450"/>
</dbReference>
<evidence type="ECO:0008006" key="11">
    <source>
        <dbReference type="Google" id="ProtNLM"/>
    </source>
</evidence>
<sequence>MISHPITVGTAEFNADQHRYYDWMRRNAPVYRGRLALRPPDRDVYFISRYQDCVDVVTDPRIRRVVEGAEHLPLPEAIRMLTTGTMVYQDDPAHLRLRKLVSRPFTPRAIARLGDRVQTVTRVVLDGFKAGQRIDVQRDYALPIPTTVISEMVGIPAQDRSACYDYIDSLFEMMLAGGTEGAAQRMDEFVDYLRDLVQQRRGDPAQDIITTMIEASEDGDRLSDDEIIAMVFLLITGDYQTTPNVITNGIAALLTHREQLSLLQRRPELIGSAVEEVLRYTGTVGSTEATTFAAEDIVVHGVTIPRGAMVVPLLTSANRDPAEFDDPDRFDITRTPNNHLAFSRGSHFCLGSHLARMEARIAIAGLITRFPGLTLGVTPEELRLEPIPLLNRHAELPVTLG</sequence>
<organism evidence="9 10">
    <name type="scientific">Mycobacterium ostraviense</name>
    <dbReference type="NCBI Taxonomy" id="2738409"/>
    <lineage>
        <taxon>Bacteria</taxon>
        <taxon>Bacillati</taxon>
        <taxon>Actinomycetota</taxon>
        <taxon>Actinomycetes</taxon>
        <taxon>Mycobacteriales</taxon>
        <taxon>Mycobacteriaceae</taxon>
        <taxon>Mycobacterium</taxon>
    </lineage>
</organism>
<dbReference type="GO" id="GO:0016705">
    <property type="term" value="F:oxidoreductase activity, acting on paired donors, with incorporation or reduction of molecular oxygen"/>
    <property type="evidence" value="ECO:0007669"/>
    <property type="project" value="InterPro"/>
</dbReference>
<reference evidence="10" key="1">
    <citation type="submission" date="2016-04" db="EMBL/GenBank/DDBJ databases">
        <authorList>
            <person name="Strapagiel D."/>
            <person name="Borowka P."/>
            <person name="Marciniak B."/>
            <person name="Bakula Z."/>
            <person name="Van Ingen J."/>
            <person name="Safianowska A."/>
            <person name="Dziadek J."/>
            <person name="Jagielski T."/>
        </authorList>
    </citation>
    <scope>NUCLEOTIDE SEQUENCE [LARGE SCALE GENOMIC DNA]</scope>
    <source>
        <strain evidence="10">1010001458</strain>
    </source>
</reference>
<protein>
    <recommendedName>
        <fullName evidence="11">Cytochrome P450</fullName>
    </recommendedName>
</protein>
<dbReference type="PROSITE" id="PS00086">
    <property type="entry name" value="CYTOCHROME_P450"/>
    <property type="match status" value="1"/>
</dbReference>
<keyword evidence="5 8" id="KW-0560">Oxidoreductase</keyword>
<dbReference type="InterPro" id="IPR036396">
    <property type="entry name" value="Cyt_P450_sf"/>
</dbReference>
<evidence type="ECO:0000256" key="2">
    <source>
        <dbReference type="ARBA" id="ARBA00010617"/>
    </source>
</evidence>
<dbReference type="PANTHER" id="PTHR46696">
    <property type="entry name" value="P450, PUTATIVE (EUROFUNG)-RELATED"/>
    <property type="match status" value="1"/>
</dbReference>
<evidence type="ECO:0000256" key="8">
    <source>
        <dbReference type="RuleBase" id="RU000461"/>
    </source>
</evidence>
<dbReference type="InterPro" id="IPR002397">
    <property type="entry name" value="Cyt_P450_B"/>
</dbReference>
<dbReference type="SUPFAM" id="SSF48264">
    <property type="entry name" value="Cytochrome P450"/>
    <property type="match status" value="1"/>
</dbReference>
<evidence type="ECO:0000256" key="1">
    <source>
        <dbReference type="ARBA" id="ARBA00001971"/>
    </source>
</evidence>
<dbReference type="GO" id="GO:0005506">
    <property type="term" value="F:iron ion binding"/>
    <property type="evidence" value="ECO:0007669"/>
    <property type="project" value="InterPro"/>
</dbReference>
<dbReference type="CDD" id="cd11029">
    <property type="entry name" value="CYP107-like"/>
    <property type="match status" value="1"/>
</dbReference>
<name>A0A163Z161_9MYCO</name>
<dbReference type="Gene3D" id="1.10.630.10">
    <property type="entry name" value="Cytochrome P450"/>
    <property type="match status" value="1"/>
</dbReference>
<dbReference type="FunFam" id="1.10.630.10:FF:000018">
    <property type="entry name" value="Cytochrome P450 monooxygenase"/>
    <property type="match status" value="1"/>
</dbReference>
<keyword evidence="10" id="KW-1185">Reference proteome</keyword>
<keyword evidence="7 8" id="KW-0503">Monooxygenase</keyword>
<dbReference type="PANTHER" id="PTHR46696:SF1">
    <property type="entry name" value="CYTOCHROME P450 YJIB-RELATED"/>
    <property type="match status" value="1"/>
</dbReference>
<dbReference type="GO" id="GO:0020037">
    <property type="term" value="F:heme binding"/>
    <property type="evidence" value="ECO:0007669"/>
    <property type="project" value="InterPro"/>
</dbReference>
<gene>
    <name evidence="9" type="ORF">A4G28_24115</name>
</gene>
<dbReference type="AlphaFoldDB" id="A0A163Z161"/>
<evidence type="ECO:0000313" key="9">
    <source>
        <dbReference type="EMBL" id="KZS61077.1"/>
    </source>
</evidence>
<dbReference type="Proteomes" id="UP000077342">
    <property type="component" value="Unassembled WGS sequence"/>
</dbReference>
<accession>A0A163Z161</accession>
<comment type="cofactor">
    <cofactor evidence="1">
        <name>heme</name>
        <dbReference type="ChEBI" id="CHEBI:30413"/>
    </cofactor>
</comment>
<evidence type="ECO:0000256" key="3">
    <source>
        <dbReference type="ARBA" id="ARBA00022617"/>
    </source>
</evidence>
<evidence type="ECO:0000313" key="10">
    <source>
        <dbReference type="Proteomes" id="UP000077342"/>
    </source>
</evidence>
<proteinExistence type="inferred from homology"/>
<dbReference type="InterPro" id="IPR017972">
    <property type="entry name" value="Cyt_P450_CS"/>
</dbReference>
<evidence type="ECO:0000256" key="7">
    <source>
        <dbReference type="ARBA" id="ARBA00023033"/>
    </source>
</evidence>
<keyword evidence="4 8" id="KW-0479">Metal-binding</keyword>
<comment type="similarity">
    <text evidence="2 8">Belongs to the cytochrome P450 family.</text>
</comment>
<dbReference type="GO" id="GO:0004497">
    <property type="term" value="F:monooxygenase activity"/>
    <property type="evidence" value="ECO:0007669"/>
    <property type="project" value="UniProtKB-KW"/>
</dbReference>
<dbReference type="InterPro" id="IPR001128">
    <property type="entry name" value="Cyt_P450"/>
</dbReference>
<keyword evidence="6 8" id="KW-0408">Iron</keyword>
<dbReference type="Pfam" id="PF00067">
    <property type="entry name" value="p450"/>
    <property type="match status" value="1"/>
</dbReference>
<comment type="caution">
    <text evidence="9">The sequence shown here is derived from an EMBL/GenBank/DDBJ whole genome shotgun (WGS) entry which is preliminary data.</text>
</comment>
<evidence type="ECO:0000256" key="5">
    <source>
        <dbReference type="ARBA" id="ARBA00023002"/>
    </source>
</evidence>
<evidence type="ECO:0000256" key="6">
    <source>
        <dbReference type="ARBA" id="ARBA00023004"/>
    </source>
</evidence>
<dbReference type="EMBL" id="LWCI01000120">
    <property type="protein sequence ID" value="KZS61077.1"/>
    <property type="molecule type" value="Genomic_DNA"/>
</dbReference>